<sequence length="69" mass="7402">MQCIDEKQINEVGGAGAWDDFWNWVGRQAGDSLAESAYSSGSKRLHDIGAGKGEQSLDSYLAGQTDPLL</sequence>
<gene>
    <name evidence="1" type="ORF">ACFO4O_00685</name>
</gene>
<proteinExistence type="predicted"/>
<keyword evidence="2" id="KW-1185">Reference proteome</keyword>
<dbReference type="EMBL" id="JBHSGU010000001">
    <property type="protein sequence ID" value="MFC4698674.1"/>
    <property type="molecule type" value="Genomic_DNA"/>
</dbReference>
<reference evidence="2" key="1">
    <citation type="journal article" date="2019" name="Int. J. Syst. Evol. Microbiol.">
        <title>The Global Catalogue of Microorganisms (GCM) 10K type strain sequencing project: providing services to taxonomists for standard genome sequencing and annotation.</title>
        <authorList>
            <consortium name="The Broad Institute Genomics Platform"/>
            <consortium name="The Broad Institute Genome Sequencing Center for Infectious Disease"/>
            <person name="Wu L."/>
            <person name="Ma J."/>
        </authorList>
    </citation>
    <scope>NUCLEOTIDE SEQUENCE [LARGE SCALE GENOMIC DNA]</scope>
    <source>
        <strain evidence="2">KACC 12507</strain>
    </source>
</reference>
<evidence type="ECO:0000313" key="1">
    <source>
        <dbReference type="EMBL" id="MFC4698674.1"/>
    </source>
</evidence>
<accession>A0ABV9LRC0</accession>
<name>A0ABV9LRC0_9ALTE</name>
<organism evidence="1 2">
    <name type="scientific">Glaciecola siphonariae</name>
    <dbReference type="NCBI Taxonomy" id="521012"/>
    <lineage>
        <taxon>Bacteria</taxon>
        <taxon>Pseudomonadati</taxon>
        <taxon>Pseudomonadota</taxon>
        <taxon>Gammaproteobacteria</taxon>
        <taxon>Alteromonadales</taxon>
        <taxon>Alteromonadaceae</taxon>
        <taxon>Glaciecola</taxon>
    </lineage>
</organism>
<evidence type="ECO:0000313" key="2">
    <source>
        <dbReference type="Proteomes" id="UP001595897"/>
    </source>
</evidence>
<dbReference type="RefSeq" id="WP_382405294.1">
    <property type="nucleotide sequence ID" value="NZ_JBHSGU010000001.1"/>
</dbReference>
<dbReference type="Proteomes" id="UP001595897">
    <property type="component" value="Unassembled WGS sequence"/>
</dbReference>
<comment type="caution">
    <text evidence="1">The sequence shown here is derived from an EMBL/GenBank/DDBJ whole genome shotgun (WGS) entry which is preliminary data.</text>
</comment>
<protein>
    <submittedName>
        <fullName evidence="1">Uncharacterized protein</fullName>
    </submittedName>
</protein>